<sequence length="107" mass="11658">MRISMKEDQGIGYVERHEVIAGKIGPKWADVVGCLGGVGQASGLQLVNDSVSSRAKADIRSMGLTDDVVFNSNGKKQYSCNDGEEDVIKMVENERDLLWATKVDRGN</sequence>
<organism evidence="1 2">
    <name type="scientific">Hibiscus sabdariffa</name>
    <name type="common">roselle</name>
    <dbReference type="NCBI Taxonomy" id="183260"/>
    <lineage>
        <taxon>Eukaryota</taxon>
        <taxon>Viridiplantae</taxon>
        <taxon>Streptophyta</taxon>
        <taxon>Embryophyta</taxon>
        <taxon>Tracheophyta</taxon>
        <taxon>Spermatophyta</taxon>
        <taxon>Magnoliopsida</taxon>
        <taxon>eudicotyledons</taxon>
        <taxon>Gunneridae</taxon>
        <taxon>Pentapetalae</taxon>
        <taxon>rosids</taxon>
        <taxon>malvids</taxon>
        <taxon>Malvales</taxon>
        <taxon>Malvaceae</taxon>
        <taxon>Malvoideae</taxon>
        <taxon>Hibiscus</taxon>
    </lineage>
</organism>
<dbReference type="Proteomes" id="UP001396334">
    <property type="component" value="Unassembled WGS sequence"/>
</dbReference>
<evidence type="ECO:0000313" key="2">
    <source>
        <dbReference type="Proteomes" id="UP001396334"/>
    </source>
</evidence>
<gene>
    <name evidence="1" type="ORF">V6N11_083015</name>
</gene>
<comment type="caution">
    <text evidence="1">The sequence shown here is derived from an EMBL/GenBank/DDBJ whole genome shotgun (WGS) entry which is preliminary data.</text>
</comment>
<proteinExistence type="predicted"/>
<evidence type="ECO:0000313" key="1">
    <source>
        <dbReference type="EMBL" id="KAK9001227.1"/>
    </source>
</evidence>
<keyword evidence="2" id="KW-1185">Reference proteome</keyword>
<name>A0ABR2QKN2_9ROSI</name>
<dbReference type="EMBL" id="JBBPBN010000036">
    <property type="protein sequence ID" value="KAK9001227.1"/>
    <property type="molecule type" value="Genomic_DNA"/>
</dbReference>
<reference evidence="1 2" key="1">
    <citation type="journal article" date="2024" name="G3 (Bethesda)">
        <title>Genome assembly of Hibiscus sabdariffa L. provides insights into metabolisms of medicinal natural products.</title>
        <authorList>
            <person name="Kim T."/>
        </authorList>
    </citation>
    <scope>NUCLEOTIDE SEQUENCE [LARGE SCALE GENOMIC DNA]</scope>
    <source>
        <strain evidence="1">TK-2024</strain>
        <tissue evidence="1">Old leaves</tissue>
    </source>
</reference>
<protein>
    <submittedName>
        <fullName evidence="1">Uncharacterized protein</fullName>
    </submittedName>
</protein>
<accession>A0ABR2QKN2</accession>